<keyword evidence="3 6" id="KW-0812">Transmembrane</keyword>
<gene>
    <name evidence="7" type="ORF">Q5716_02385</name>
</gene>
<proteinExistence type="predicted"/>
<feature type="transmembrane region" description="Helical" evidence="6">
    <location>
        <begin position="226"/>
        <end position="245"/>
    </location>
</feature>
<feature type="transmembrane region" description="Helical" evidence="6">
    <location>
        <begin position="257"/>
        <end position="287"/>
    </location>
</feature>
<evidence type="ECO:0000256" key="2">
    <source>
        <dbReference type="ARBA" id="ARBA00022475"/>
    </source>
</evidence>
<dbReference type="PANTHER" id="PTHR30213:SF1">
    <property type="entry name" value="INNER MEMBRANE PROTEIN YHJD"/>
    <property type="match status" value="1"/>
</dbReference>
<feature type="transmembrane region" description="Helical" evidence="6">
    <location>
        <begin position="103"/>
        <end position="122"/>
    </location>
</feature>
<organism evidence="7 8">
    <name type="scientific">Antiquaquibacter soli</name>
    <dbReference type="NCBI Taxonomy" id="3064523"/>
    <lineage>
        <taxon>Bacteria</taxon>
        <taxon>Bacillati</taxon>
        <taxon>Actinomycetota</taxon>
        <taxon>Actinomycetes</taxon>
        <taxon>Micrococcales</taxon>
        <taxon>Microbacteriaceae</taxon>
        <taxon>Antiquaquibacter</taxon>
    </lineage>
</organism>
<sequence length="313" mass="32211">MALMTTVRAWVARIMKLKPVRVLQHYSAHRGPLLAQGLSYQAIFAVFAAIAVGFSVLGSVLQSRPDLLNALIDLISSNAPGLIDDGSGEGAIDPDQLVQSTPFTLAAVIALALLLFTATGWLSSGREAVRILFDLPSAALNPVLAWLKDLGLALAFGAALLLSASLSVVSTTATSGFLDALGVEAESPVARVVTAAVGILLMLVLDVAILAGFFRIVSGIRIPFRVLWQGVLIGAVALGVLKVLGSSLLGGATSNPLLASFAVIIGLLIWFNLICQVILVSAAWIAVSAADAGLDLHGKPAAPKPAKTVGGAQ</sequence>
<evidence type="ECO:0000313" key="8">
    <source>
        <dbReference type="Proteomes" id="UP001241072"/>
    </source>
</evidence>
<evidence type="ECO:0000256" key="5">
    <source>
        <dbReference type="ARBA" id="ARBA00023136"/>
    </source>
</evidence>
<keyword evidence="5 6" id="KW-0472">Membrane</keyword>
<name>A0ABT9BMQ9_9MICO</name>
<keyword evidence="8" id="KW-1185">Reference proteome</keyword>
<evidence type="ECO:0000256" key="3">
    <source>
        <dbReference type="ARBA" id="ARBA00022692"/>
    </source>
</evidence>
<feature type="transmembrane region" description="Helical" evidence="6">
    <location>
        <begin position="189"/>
        <end position="214"/>
    </location>
</feature>
<keyword evidence="4 6" id="KW-1133">Transmembrane helix</keyword>
<dbReference type="EMBL" id="JAUQUB010000001">
    <property type="protein sequence ID" value="MDO7881066.1"/>
    <property type="molecule type" value="Genomic_DNA"/>
</dbReference>
<reference evidence="7 8" key="1">
    <citation type="submission" date="2023-07" db="EMBL/GenBank/DDBJ databases">
        <title>Protaetiibacter sp. nov WY-16 isolated from soil.</title>
        <authorList>
            <person name="Liu B."/>
            <person name="Wan Y."/>
        </authorList>
    </citation>
    <scope>NUCLEOTIDE SEQUENCE [LARGE SCALE GENOMIC DNA]</scope>
    <source>
        <strain evidence="7 8">WY-16</strain>
    </source>
</reference>
<dbReference type="Pfam" id="PF03631">
    <property type="entry name" value="Virul_fac_BrkB"/>
    <property type="match status" value="1"/>
</dbReference>
<accession>A0ABT9BMQ9</accession>
<feature type="transmembrane region" description="Helical" evidence="6">
    <location>
        <begin position="38"/>
        <end position="61"/>
    </location>
</feature>
<protein>
    <submittedName>
        <fullName evidence="7">YhjD/YihY/BrkB family envelope integrity protein</fullName>
    </submittedName>
</protein>
<evidence type="ECO:0000256" key="4">
    <source>
        <dbReference type="ARBA" id="ARBA00022989"/>
    </source>
</evidence>
<evidence type="ECO:0000313" key="7">
    <source>
        <dbReference type="EMBL" id="MDO7881066.1"/>
    </source>
</evidence>
<evidence type="ECO:0000256" key="6">
    <source>
        <dbReference type="SAM" id="Phobius"/>
    </source>
</evidence>
<dbReference type="PANTHER" id="PTHR30213">
    <property type="entry name" value="INNER MEMBRANE PROTEIN YHJD"/>
    <property type="match status" value="1"/>
</dbReference>
<dbReference type="Proteomes" id="UP001241072">
    <property type="component" value="Unassembled WGS sequence"/>
</dbReference>
<dbReference type="InterPro" id="IPR017039">
    <property type="entry name" value="Virul_fac_BrkB"/>
</dbReference>
<dbReference type="RefSeq" id="WP_305001485.1">
    <property type="nucleotide sequence ID" value="NZ_JAUQUB010000001.1"/>
</dbReference>
<comment type="caution">
    <text evidence="7">The sequence shown here is derived from an EMBL/GenBank/DDBJ whole genome shotgun (WGS) entry which is preliminary data.</text>
</comment>
<evidence type="ECO:0000256" key="1">
    <source>
        <dbReference type="ARBA" id="ARBA00004651"/>
    </source>
</evidence>
<feature type="transmembrane region" description="Helical" evidence="6">
    <location>
        <begin position="143"/>
        <end position="169"/>
    </location>
</feature>
<comment type="subcellular location">
    <subcellularLocation>
        <location evidence="1">Cell membrane</location>
        <topology evidence="1">Multi-pass membrane protein</topology>
    </subcellularLocation>
</comment>
<keyword evidence="2" id="KW-1003">Cell membrane</keyword>